<evidence type="ECO:0000256" key="1">
    <source>
        <dbReference type="ARBA" id="ARBA00007365"/>
    </source>
</evidence>
<comment type="catalytic activity">
    <reaction evidence="4">
        <text>[protein]-peptidylproline (omega=180) = [protein]-peptidylproline (omega=0)</text>
        <dbReference type="Rhea" id="RHEA:16237"/>
        <dbReference type="Rhea" id="RHEA-COMP:10747"/>
        <dbReference type="Rhea" id="RHEA-COMP:10748"/>
        <dbReference type="ChEBI" id="CHEBI:83833"/>
        <dbReference type="ChEBI" id="CHEBI:83834"/>
        <dbReference type="EC" id="5.2.1.8"/>
    </reaction>
</comment>
<dbReference type="RefSeq" id="WP_377776183.1">
    <property type="nucleotide sequence ID" value="NZ_BAABLI010000005.1"/>
</dbReference>
<keyword evidence="2 4" id="KW-0697">Rotamase</keyword>
<dbReference type="InterPro" id="IPR020892">
    <property type="entry name" value="Cyclophilin-type_PPIase_CS"/>
</dbReference>
<evidence type="ECO:0000256" key="3">
    <source>
        <dbReference type="ARBA" id="ARBA00023235"/>
    </source>
</evidence>
<dbReference type="PROSITE" id="PS00170">
    <property type="entry name" value="CSA_PPIASE_1"/>
    <property type="match status" value="1"/>
</dbReference>
<proteinExistence type="inferred from homology"/>
<dbReference type="Pfam" id="PF00160">
    <property type="entry name" value="Pro_isomerase"/>
    <property type="match status" value="1"/>
</dbReference>
<gene>
    <name evidence="6" type="ORF">ACFSJ3_04435</name>
</gene>
<keyword evidence="4" id="KW-0732">Signal</keyword>
<feature type="domain" description="PPIase cyclophilin-type" evidence="5">
    <location>
        <begin position="28"/>
        <end position="191"/>
    </location>
</feature>
<dbReference type="InterPro" id="IPR002130">
    <property type="entry name" value="Cyclophilin-type_PPIase_dom"/>
</dbReference>
<evidence type="ECO:0000313" key="7">
    <source>
        <dbReference type="Proteomes" id="UP001597380"/>
    </source>
</evidence>
<comment type="caution">
    <text evidence="6">The sequence shown here is derived from an EMBL/GenBank/DDBJ whole genome shotgun (WGS) entry which is preliminary data.</text>
</comment>
<dbReference type="PANTHER" id="PTHR43246">
    <property type="entry name" value="PEPTIDYL-PROLYL CIS-TRANS ISOMERASE CYP38, CHLOROPLASTIC"/>
    <property type="match status" value="1"/>
</dbReference>
<sequence length="195" mass="21538">MRFLWLVLALMVGSAQAAHKGQLQPSNPFPKVSLKTNLGTLIVELDRTRAPVTVDAFLSYVVDGEYDQTLFHRVVPGFVAQGGGIDTKYAPKEEGKKVFNESGNGLRNDEGTIAMARQNAPHSATRQFYFNLADNDSLNPSPRRWGYTVFGAVVEGHEVLMKLNAVQTEFNDKLAWPDVPVAPVILEKAKLLPEE</sequence>
<name>A0ABW4XJQ4_9GAMM</name>
<keyword evidence="7" id="KW-1185">Reference proteome</keyword>
<evidence type="ECO:0000259" key="5">
    <source>
        <dbReference type="PROSITE" id="PS50072"/>
    </source>
</evidence>
<feature type="chain" id="PRO_5044991816" description="Peptidyl-prolyl cis-trans isomerase" evidence="4">
    <location>
        <begin position="18"/>
        <end position="195"/>
    </location>
</feature>
<dbReference type="PROSITE" id="PS50072">
    <property type="entry name" value="CSA_PPIASE_2"/>
    <property type="match status" value="1"/>
</dbReference>
<accession>A0ABW4XJQ4</accession>
<feature type="signal peptide" evidence="4">
    <location>
        <begin position="1"/>
        <end position="17"/>
    </location>
</feature>
<dbReference type="PRINTS" id="PR00153">
    <property type="entry name" value="CSAPPISMRASE"/>
</dbReference>
<dbReference type="InterPro" id="IPR044665">
    <property type="entry name" value="E_coli_cyclophilin_A-like"/>
</dbReference>
<dbReference type="Proteomes" id="UP001597380">
    <property type="component" value="Unassembled WGS sequence"/>
</dbReference>
<evidence type="ECO:0000313" key="6">
    <source>
        <dbReference type="EMBL" id="MFD2095222.1"/>
    </source>
</evidence>
<dbReference type="InterPro" id="IPR029000">
    <property type="entry name" value="Cyclophilin-like_dom_sf"/>
</dbReference>
<dbReference type="GO" id="GO:0003755">
    <property type="term" value="F:peptidyl-prolyl cis-trans isomerase activity"/>
    <property type="evidence" value="ECO:0007669"/>
    <property type="project" value="UniProtKB-EC"/>
</dbReference>
<dbReference type="SUPFAM" id="SSF50891">
    <property type="entry name" value="Cyclophilin-like"/>
    <property type="match status" value="1"/>
</dbReference>
<dbReference type="Gene3D" id="2.40.100.10">
    <property type="entry name" value="Cyclophilin-like"/>
    <property type="match status" value="1"/>
</dbReference>
<dbReference type="EC" id="5.2.1.8" evidence="4"/>
<comment type="similarity">
    <text evidence="1 4">Belongs to the cyclophilin-type PPIase family.</text>
</comment>
<keyword evidence="3 4" id="KW-0413">Isomerase</keyword>
<protein>
    <recommendedName>
        <fullName evidence="4">Peptidyl-prolyl cis-trans isomerase</fullName>
        <shortName evidence="4">PPIase</shortName>
        <ecNumber evidence="4">5.2.1.8</ecNumber>
    </recommendedName>
</protein>
<comment type="function">
    <text evidence="4">PPIases accelerate the folding of proteins. It catalyzes the cis-trans isomerization of proline imidic peptide bonds in oligopeptides.</text>
</comment>
<dbReference type="EMBL" id="JBHUHT010000008">
    <property type="protein sequence ID" value="MFD2095222.1"/>
    <property type="molecule type" value="Genomic_DNA"/>
</dbReference>
<evidence type="ECO:0000256" key="4">
    <source>
        <dbReference type="RuleBase" id="RU363019"/>
    </source>
</evidence>
<organism evidence="6 7">
    <name type="scientific">Corallincola platygyrae</name>
    <dbReference type="NCBI Taxonomy" id="1193278"/>
    <lineage>
        <taxon>Bacteria</taxon>
        <taxon>Pseudomonadati</taxon>
        <taxon>Pseudomonadota</taxon>
        <taxon>Gammaproteobacteria</taxon>
        <taxon>Alteromonadales</taxon>
        <taxon>Psychromonadaceae</taxon>
        <taxon>Corallincola</taxon>
    </lineage>
</organism>
<evidence type="ECO:0000256" key="2">
    <source>
        <dbReference type="ARBA" id="ARBA00023110"/>
    </source>
</evidence>
<reference evidence="7" key="1">
    <citation type="journal article" date="2019" name="Int. J. Syst. Evol. Microbiol.">
        <title>The Global Catalogue of Microorganisms (GCM) 10K type strain sequencing project: providing services to taxonomists for standard genome sequencing and annotation.</title>
        <authorList>
            <consortium name="The Broad Institute Genomics Platform"/>
            <consortium name="The Broad Institute Genome Sequencing Center for Infectious Disease"/>
            <person name="Wu L."/>
            <person name="Ma J."/>
        </authorList>
    </citation>
    <scope>NUCLEOTIDE SEQUENCE [LARGE SCALE GENOMIC DNA]</scope>
    <source>
        <strain evidence="7">CGMCC 1.10992</strain>
    </source>
</reference>